<name>T1AIG6_9ZZZZ</name>
<dbReference type="EMBL" id="AUZX01008047">
    <property type="protein sequence ID" value="EQD57067.1"/>
    <property type="molecule type" value="Genomic_DNA"/>
</dbReference>
<keyword evidence="1" id="KW-0808">Transferase</keyword>
<protein>
    <submittedName>
        <fullName evidence="1">Demethylubiquinone-9 3-methyltransferase</fullName>
    </submittedName>
</protein>
<dbReference type="GO" id="GO:0032259">
    <property type="term" value="P:methylation"/>
    <property type="evidence" value="ECO:0007669"/>
    <property type="project" value="UniProtKB-KW"/>
</dbReference>
<keyword evidence="1" id="KW-0830">Ubiquinone</keyword>
<dbReference type="GO" id="GO:0008168">
    <property type="term" value="F:methyltransferase activity"/>
    <property type="evidence" value="ECO:0007669"/>
    <property type="project" value="UniProtKB-KW"/>
</dbReference>
<reference evidence="1" key="2">
    <citation type="journal article" date="2014" name="ISME J.">
        <title>Microbial stratification in low pH oxic and suboxic macroscopic growths along an acid mine drainage.</title>
        <authorList>
            <person name="Mendez-Garcia C."/>
            <person name="Mesa V."/>
            <person name="Sprenger R.R."/>
            <person name="Richter M."/>
            <person name="Diez M.S."/>
            <person name="Solano J."/>
            <person name="Bargiela R."/>
            <person name="Golyshina O.V."/>
            <person name="Manteca A."/>
            <person name="Ramos J.L."/>
            <person name="Gallego J.R."/>
            <person name="Llorente I."/>
            <person name="Martins Dos Santos V.A."/>
            <person name="Jensen O.N."/>
            <person name="Pelaez A.I."/>
            <person name="Sanchez J."/>
            <person name="Ferrer M."/>
        </authorList>
    </citation>
    <scope>NUCLEOTIDE SEQUENCE</scope>
</reference>
<feature type="non-terminal residue" evidence="1">
    <location>
        <position position="66"/>
    </location>
</feature>
<dbReference type="AlphaFoldDB" id="T1AIG6"/>
<accession>T1AIG6</accession>
<evidence type="ECO:0000313" key="1">
    <source>
        <dbReference type="EMBL" id="EQD57067.1"/>
    </source>
</evidence>
<sequence length="66" mass="7405">MNLHSNADQAEIAKFDRLSKIWWDTAGKMRMLHVINPLRARFISDQIDVPNPKILDVGCGGGILSE</sequence>
<organism evidence="1">
    <name type="scientific">mine drainage metagenome</name>
    <dbReference type="NCBI Taxonomy" id="410659"/>
    <lineage>
        <taxon>unclassified sequences</taxon>
        <taxon>metagenomes</taxon>
        <taxon>ecological metagenomes</taxon>
    </lineage>
</organism>
<dbReference type="InterPro" id="IPR029063">
    <property type="entry name" value="SAM-dependent_MTases_sf"/>
</dbReference>
<dbReference type="Gene3D" id="3.40.50.150">
    <property type="entry name" value="Vaccinia Virus protein VP39"/>
    <property type="match status" value="1"/>
</dbReference>
<proteinExistence type="predicted"/>
<keyword evidence="1" id="KW-0489">Methyltransferase</keyword>
<dbReference type="SUPFAM" id="SSF53335">
    <property type="entry name" value="S-adenosyl-L-methionine-dependent methyltransferases"/>
    <property type="match status" value="1"/>
</dbReference>
<reference evidence="1" key="1">
    <citation type="submission" date="2013-08" db="EMBL/GenBank/DDBJ databases">
        <authorList>
            <person name="Mendez C."/>
            <person name="Richter M."/>
            <person name="Ferrer M."/>
            <person name="Sanchez J."/>
        </authorList>
    </citation>
    <scope>NUCLEOTIDE SEQUENCE</scope>
</reference>
<gene>
    <name evidence="1" type="ORF">B1A_11265</name>
</gene>
<comment type="caution">
    <text evidence="1">The sequence shown here is derived from an EMBL/GenBank/DDBJ whole genome shotgun (WGS) entry which is preliminary data.</text>
</comment>